<keyword evidence="3" id="KW-0812">Transmembrane</keyword>
<dbReference type="InterPro" id="IPR016024">
    <property type="entry name" value="ARM-type_fold"/>
</dbReference>
<comment type="caution">
    <text evidence="8">The sequence shown here is derived from an EMBL/GenBank/DDBJ whole genome shotgun (WGS) entry which is preliminary data.</text>
</comment>
<dbReference type="GO" id="GO:0000422">
    <property type="term" value="P:autophagy of mitochondrion"/>
    <property type="evidence" value="ECO:0007669"/>
    <property type="project" value="TreeGrafter"/>
</dbReference>
<dbReference type="InterPro" id="IPR011990">
    <property type="entry name" value="TPR-like_helical_dom_sf"/>
</dbReference>
<dbReference type="GO" id="GO:0000266">
    <property type="term" value="P:mitochondrial fission"/>
    <property type="evidence" value="ECO:0007669"/>
    <property type="project" value="InterPro"/>
</dbReference>
<evidence type="ECO:0000256" key="3">
    <source>
        <dbReference type="ARBA" id="ARBA00022692"/>
    </source>
</evidence>
<comment type="similarity">
    <text evidence="2">Belongs to the FIS1 family.</text>
</comment>
<protein>
    <submittedName>
        <fullName evidence="8">Tetratricopeptide repeat (TPR)-like superfamily protein</fullName>
    </submittedName>
</protein>
<reference evidence="8 9" key="1">
    <citation type="journal article" date="2018" name="Mol. Plant">
        <title>The genome of Artemisia annua provides insight into the evolution of Asteraceae family and artemisinin biosynthesis.</title>
        <authorList>
            <person name="Shen Q."/>
            <person name="Zhang L."/>
            <person name="Liao Z."/>
            <person name="Wang S."/>
            <person name="Yan T."/>
            <person name="Shi P."/>
            <person name="Liu M."/>
            <person name="Fu X."/>
            <person name="Pan Q."/>
            <person name="Wang Y."/>
            <person name="Lv Z."/>
            <person name="Lu X."/>
            <person name="Zhang F."/>
            <person name="Jiang W."/>
            <person name="Ma Y."/>
            <person name="Chen M."/>
            <person name="Hao X."/>
            <person name="Li L."/>
            <person name="Tang Y."/>
            <person name="Lv G."/>
            <person name="Zhou Y."/>
            <person name="Sun X."/>
            <person name="Brodelius P.E."/>
            <person name="Rose J.K.C."/>
            <person name="Tang K."/>
        </authorList>
    </citation>
    <scope>NUCLEOTIDE SEQUENCE [LARGE SCALE GENOMIC DNA]</scope>
    <source>
        <strain evidence="9">cv. Huhao1</strain>
        <tissue evidence="8">Leaf</tissue>
    </source>
</reference>
<dbReference type="InterPro" id="IPR016543">
    <property type="entry name" value="Fis1"/>
</dbReference>
<dbReference type="AlphaFoldDB" id="A0A2U1LXQ3"/>
<sequence>MVGKLTTGSDLHKLIIKGCEREVIAAEKDSSEEFKSECRLCLSWALVHSKRPEDVQRGIAMLEAALPSTSDPLQMREKMYLLAIGYFRSGDYSRSRQLADRCLDLMPETNLELMWRDVKVLSCIIDMFRGLVNNQTSVVLDFREGLAYLNGPQQLDFEAAVVHRGLAHEYTPGYLVSNEFVIGHDQYPVRQIDGSFVGAIVQTCAATVGYAGDSWLSLAYRSHQRTFTVLGKGDATTILEVGDPWEFHNCRERPEDMDTNRRKGEVQHTSPPLWFCYNRSLCSSPSADYLLFPVEFFGTLSQKWALECMRDLLMVNVRGNLQIIVQIGVKAKTKGEVQHTSPPFGFATTGLYVRALQHYSELPDIKRVIVNTHAMEPQSLVEFFGTLSQKWALECMRDLLMVNVRGNLQIIVQVKFIRSEHLSSGFILAILMDQKKRAEIILMDQELLNKMERMYLI</sequence>
<dbReference type="GO" id="GO:0005741">
    <property type="term" value="C:mitochondrial outer membrane"/>
    <property type="evidence" value="ECO:0007669"/>
    <property type="project" value="UniProtKB-SubCell"/>
</dbReference>
<dbReference type="GO" id="GO:0005778">
    <property type="term" value="C:peroxisomal membrane"/>
    <property type="evidence" value="ECO:0007669"/>
    <property type="project" value="TreeGrafter"/>
</dbReference>
<proteinExistence type="inferred from homology"/>
<dbReference type="InterPro" id="IPR028058">
    <property type="entry name" value="Fis1_TPR_N"/>
</dbReference>
<gene>
    <name evidence="8" type="ORF">CTI12_AA442080</name>
</gene>
<evidence type="ECO:0000256" key="5">
    <source>
        <dbReference type="ARBA" id="ARBA00022989"/>
    </source>
</evidence>
<organism evidence="8 9">
    <name type="scientific">Artemisia annua</name>
    <name type="common">Sweet wormwood</name>
    <dbReference type="NCBI Taxonomy" id="35608"/>
    <lineage>
        <taxon>Eukaryota</taxon>
        <taxon>Viridiplantae</taxon>
        <taxon>Streptophyta</taxon>
        <taxon>Embryophyta</taxon>
        <taxon>Tracheophyta</taxon>
        <taxon>Spermatophyta</taxon>
        <taxon>Magnoliopsida</taxon>
        <taxon>eudicotyledons</taxon>
        <taxon>Gunneridae</taxon>
        <taxon>Pentapetalae</taxon>
        <taxon>asterids</taxon>
        <taxon>campanulids</taxon>
        <taxon>Asterales</taxon>
        <taxon>Asteraceae</taxon>
        <taxon>Asteroideae</taxon>
        <taxon>Anthemideae</taxon>
        <taxon>Artemisiinae</taxon>
        <taxon>Artemisia</taxon>
    </lineage>
</organism>
<accession>A0A2U1LXQ3</accession>
<dbReference type="GO" id="GO:0016559">
    <property type="term" value="P:peroxisome fission"/>
    <property type="evidence" value="ECO:0007669"/>
    <property type="project" value="TreeGrafter"/>
</dbReference>
<dbReference type="SUPFAM" id="SSF48452">
    <property type="entry name" value="TPR-like"/>
    <property type="match status" value="1"/>
</dbReference>
<evidence type="ECO:0000256" key="1">
    <source>
        <dbReference type="ARBA" id="ARBA00004572"/>
    </source>
</evidence>
<keyword evidence="4" id="KW-1000">Mitochondrion outer membrane</keyword>
<dbReference type="OrthoDB" id="421154at2759"/>
<keyword evidence="5" id="KW-1133">Transmembrane helix</keyword>
<dbReference type="STRING" id="35608.A0A2U1LXQ3"/>
<dbReference type="Pfam" id="PF14853">
    <property type="entry name" value="Fis1_TPR_C"/>
    <property type="match status" value="1"/>
</dbReference>
<dbReference type="InterPro" id="IPR028061">
    <property type="entry name" value="Fis1_TPR_C"/>
</dbReference>
<comment type="subcellular location">
    <subcellularLocation>
        <location evidence="1">Mitochondrion outer membrane</location>
        <topology evidence="1">Single-pass membrane protein</topology>
    </subcellularLocation>
</comment>
<evidence type="ECO:0000256" key="2">
    <source>
        <dbReference type="ARBA" id="ARBA00008937"/>
    </source>
</evidence>
<dbReference type="PANTHER" id="PTHR13247">
    <property type="entry name" value="TETRATRICOPEPTIDE REPEAT PROTEIN 11 TPR REPEAT PROTEIN 11"/>
    <property type="match status" value="1"/>
</dbReference>
<keyword evidence="6" id="KW-0496">Mitochondrion</keyword>
<evidence type="ECO:0000256" key="4">
    <source>
        <dbReference type="ARBA" id="ARBA00022787"/>
    </source>
</evidence>
<dbReference type="Pfam" id="PF14852">
    <property type="entry name" value="Fis1_TPR_N"/>
    <property type="match status" value="1"/>
</dbReference>
<evidence type="ECO:0000313" key="8">
    <source>
        <dbReference type="EMBL" id="PWA53789.1"/>
    </source>
</evidence>
<dbReference type="SUPFAM" id="SSF48371">
    <property type="entry name" value="ARM repeat"/>
    <property type="match status" value="1"/>
</dbReference>
<evidence type="ECO:0000256" key="6">
    <source>
        <dbReference type="ARBA" id="ARBA00023128"/>
    </source>
</evidence>
<evidence type="ECO:0000313" key="9">
    <source>
        <dbReference type="Proteomes" id="UP000245207"/>
    </source>
</evidence>
<dbReference type="Gene3D" id="1.25.40.10">
    <property type="entry name" value="Tetratricopeptide repeat domain"/>
    <property type="match status" value="1"/>
</dbReference>
<evidence type="ECO:0000256" key="7">
    <source>
        <dbReference type="ARBA" id="ARBA00023136"/>
    </source>
</evidence>
<dbReference type="EMBL" id="PKPP01007297">
    <property type="protein sequence ID" value="PWA53789.1"/>
    <property type="molecule type" value="Genomic_DNA"/>
</dbReference>
<keyword evidence="7" id="KW-0472">Membrane</keyword>
<dbReference type="PANTHER" id="PTHR13247:SF17">
    <property type="entry name" value="MITOCHONDRIAL FISSION 1 PROTEIN"/>
    <property type="match status" value="1"/>
</dbReference>
<dbReference type="Proteomes" id="UP000245207">
    <property type="component" value="Unassembled WGS sequence"/>
</dbReference>
<keyword evidence="9" id="KW-1185">Reference proteome</keyword>
<name>A0A2U1LXQ3_ARTAN</name>